<dbReference type="GO" id="GO:0004386">
    <property type="term" value="F:helicase activity"/>
    <property type="evidence" value="ECO:0007669"/>
    <property type="project" value="UniProtKB-KW"/>
</dbReference>
<dbReference type="Pfam" id="PF13086">
    <property type="entry name" value="AAA_11"/>
    <property type="match status" value="1"/>
</dbReference>
<dbReference type="Proteomes" id="UP001354989">
    <property type="component" value="Chromosome"/>
</dbReference>
<evidence type="ECO:0000259" key="9">
    <source>
        <dbReference type="Pfam" id="PF13086"/>
    </source>
</evidence>
<keyword evidence="13" id="KW-1185">Reference proteome</keyword>
<evidence type="ECO:0000256" key="2">
    <source>
        <dbReference type="ARBA" id="ARBA00007913"/>
    </source>
</evidence>
<comment type="similarity">
    <text evidence="2">Belongs to the DNA2/NAM7 helicase family.</text>
</comment>
<evidence type="ECO:0000313" key="13">
    <source>
        <dbReference type="Proteomes" id="UP001354989"/>
    </source>
</evidence>
<dbReference type="InterPro" id="IPR047187">
    <property type="entry name" value="SF1_C_Upf1"/>
</dbReference>
<evidence type="ECO:0000256" key="7">
    <source>
        <dbReference type="ARBA" id="ARBA00022806"/>
    </source>
</evidence>
<feature type="domain" description="Helicase SMUBP-2/HCS1 1B" evidence="11">
    <location>
        <begin position="9"/>
        <end position="118"/>
    </location>
</feature>
<organism evidence="12 13">
    <name type="scientific">Persicobacter psychrovividus</name>
    <dbReference type="NCBI Taxonomy" id="387638"/>
    <lineage>
        <taxon>Bacteria</taxon>
        <taxon>Pseudomonadati</taxon>
        <taxon>Bacteroidota</taxon>
        <taxon>Cytophagia</taxon>
        <taxon>Cytophagales</taxon>
        <taxon>Persicobacteraceae</taxon>
        <taxon>Persicobacter</taxon>
    </lineage>
</organism>
<dbReference type="EC" id="3.6.4.12" evidence="3"/>
<comment type="subcellular location">
    <subcellularLocation>
        <location evidence="1">Cytoplasm</location>
    </subcellularLocation>
</comment>
<evidence type="ECO:0000259" key="11">
    <source>
        <dbReference type="Pfam" id="PF21138"/>
    </source>
</evidence>
<feature type="domain" description="DNA2/NAM7 helicase-like C-terminal" evidence="10">
    <location>
        <begin position="412"/>
        <end position="603"/>
    </location>
</feature>
<name>A0ABM7VCI4_9BACT</name>
<dbReference type="CDD" id="cd18808">
    <property type="entry name" value="SF1_C_Upf1"/>
    <property type="match status" value="1"/>
</dbReference>
<dbReference type="SUPFAM" id="SSF52540">
    <property type="entry name" value="P-loop containing nucleoside triphosphate hydrolases"/>
    <property type="match status" value="1"/>
</dbReference>
<dbReference type="InterPro" id="IPR027417">
    <property type="entry name" value="P-loop_NTPase"/>
</dbReference>
<evidence type="ECO:0000259" key="10">
    <source>
        <dbReference type="Pfam" id="PF13087"/>
    </source>
</evidence>
<evidence type="ECO:0000256" key="4">
    <source>
        <dbReference type="ARBA" id="ARBA00022490"/>
    </source>
</evidence>
<evidence type="ECO:0000313" key="12">
    <source>
        <dbReference type="EMBL" id="BDC98646.1"/>
    </source>
</evidence>
<dbReference type="Gene3D" id="3.40.50.300">
    <property type="entry name" value="P-loop containing nucleotide triphosphate hydrolases"/>
    <property type="match status" value="2"/>
</dbReference>
<keyword evidence="7 12" id="KW-0347">Helicase</keyword>
<evidence type="ECO:0000256" key="1">
    <source>
        <dbReference type="ARBA" id="ARBA00004496"/>
    </source>
</evidence>
<evidence type="ECO:0000256" key="8">
    <source>
        <dbReference type="ARBA" id="ARBA00022840"/>
    </source>
</evidence>
<keyword evidence="8" id="KW-0067">ATP-binding</keyword>
<dbReference type="Gene3D" id="2.40.30.270">
    <property type="match status" value="1"/>
</dbReference>
<sequence>MPSTSEIAIQQTIKLLQQEKEADLAIFRQQVMERSIDKKRKDGVCWYPVQLNKQFYGTGERLVIDIERIKGQEDNHQFGAGKSVAIFVNDNGQQGKKWLSGVIQYVRGQVARIVLQEDELPDWVTEGGHLGLQLMFEETTYREMERALNIVANATGRAKELREIMLGDQQAGFKEAFPEQLPQLNPSQNNALYKIQTAKDVAVVHGPPGTGKTTTLVYAIRQVCKKEKTVLVCAPSNAAVDLLTSKLDEMGLSVIRLGHPARVTESSMQFTLDMQIVNHSSYSDLKTVKKKREEYIRLAGKYKRKFGTEERAQRTRLYQEASRLAEEARMLENYISDDLLDKTQVITCTLVGASHYLLREMKFKTVFIDEAAQALEPACWIPILKAYRVVLAGDHHQLPPTIKSFEAAKAGLSRTLFEKTINNNDADEMLTIQYRMNEEIMGYSNKHFYQGRLKAHPTVKNGRWESLSPVVWVDTAGAGFFEQQHRDSRSSFNPKEGQILFGYLKQLAEASPENIPTVGIIAPYKAQVEWLKQHLEQEWKDHPWRANISVNTVDAFQGQERDIILMSMVRSNTDCKIGFLQDQRRMNVAMTRAKKHLWIIGDSATLSSDDFFDQMLNYIQNIEGYQSVFDAQFQEWM</sequence>
<evidence type="ECO:0000256" key="6">
    <source>
        <dbReference type="ARBA" id="ARBA00022801"/>
    </source>
</evidence>
<dbReference type="Pfam" id="PF21138">
    <property type="entry name" value="SMUBP-2_HCS1_1B"/>
    <property type="match status" value="1"/>
</dbReference>
<gene>
    <name evidence="12" type="ORF">PEPS_09270</name>
</gene>
<dbReference type="RefSeq" id="WP_338397794.1">
    <property type="nucleotide sequence ID" value="NZ_AP025292.1"/>
</dbReference>
<dbReference type="InterPro" id="IPR041679">
    <property type="entry name" value="DNA2/NAM7-like_C"/>
</dbReference>
<feature type="domain" description="DNA2/NAM7 helicase helicase" evidence="9">
    <location>
        <begin position="183"/>
        <end position="404"/>
    </location>
</feature>
<dbReference type="Pfam" id="PF13087">
    <property type="entry name" value="AAA_12"/>
    <property type="match status" value="1"/>
</dbReference>
<proteinExistence type="inferred from homology"/>
<dbReference type="InterPro" id="IPR050534">
    <property type="entry name" value="Coronavir_polyprotein_1ab"/>
</dbReference>
<keyword evidence="6" id="KW-0378">Hydrolase</keyword>
<reference evidence="12 13" key="1">
    <citation type="submission" date="2021-12" db="EMBL/GenBank/DDBJ databases">
        <title>Genome sequencing of bacteria with rrn-lacking chromosome and rrn-plasmid.</title>
        <authorList>
            <person name="Anda M."/>
            <person name="Iwasaki W."/>
        </authorList>
    </citation>
    <scope>NUCLEOTIDE SEQUENCE [LARGE SCALE GENOMIC DNA]</scope>
    <source>
        <strain evidence="12 13">NBRC 101262</strain>
    </source>
</reference>
<keyword evidence="5" id="KW-0547">Nucleotide-binding</keyword>
<protein>
    <recommendedName>
        <fullName evidence="3">DNA helicase</fullName>
        <ecNumber evidence="3">3.6.4.12</ecNumber>
    </recommendedName>
</protein>
<evidence type="ECO:0000256" key="5">
    <source>
        <dbReference type="ARBA" id="ARBA00022741"/>
    </source>
</evidence>
<dbReference type="PANTHER" id="PTHR43788">
    <property type="entry name" value="DNA2/NAM7 HELICASE FAMILY MEMBER"/>
    <property type="match status" value="1"/>
</dbReference>
<dbReference type="InterPro" id="IPR041677">
    <property type="entry name" value="DNA2/NAM7_AAA_11"/>
</dbReference>
<dbReference type="PANTHER" id="PTHR43788:SF8">
    <property type="entry name" value="DNA-BINDING PROTEIN SMUBP-2"/>
    <property type="match status" value="1"/>
</dbReference>
<dbReference type="EMBL" id="AP025292">
    <property type="protein sequence ID" value="BDC98646.1"/>
    <property type="molecule type" value="Genomic_DNA"/>
</dbReference>
<dbReference type="InterPro" id="IPR048761">
    <property type="entry name" value="SMUBP-2_HCS1_1B"/>
</dbReference>
<accession>A0ABM7VCI4</accession>
<evidence type="ECO:0000256" key="3">
    <source>
        <dbReference type="ARBA" id="ARBA00012551"/>
    </source>
</evidence>
<keyword evidence="4" id="KW-0963">Cytoplasm</keyword>